<gene>
    <name evidence="1" type="ORF">LCGC14_1253470</name>
</gene>
<organism evidence="1">
    <name type="scientific">marine sediment metagenome</name>
    <dbReference type="NCBI Taxonomy" id="412755"/>
    <lineage>
        <taxon>unclassified sequences</taxon>
        <taxon>metagenomes</taxon>
        <taxon>ecological metagenomes</taxon>
    </lineage>
</organism>
<evidence type="ECO:0008006" key="2">
    <source>
        <dbReference type="Google" id="ProtNLM"/>
    </source>
</evidence>
<name>A0A0F9P696_9ZZZZ</name>
<protein>
    <recommendedName>
        <fullName evidence="2">Prolyl 4-hydroxylase alpha subunit Fe(2+) 2OG dioxygenase domain-containing protein</fullName>
    </recommendedName>
</protein>
<reference evidence="1" key="1">
    <citation type="journal article" date="2015" name="Nature">
        <title>Complex archaea that bridge the gap between prokaryotes and eukaryotes.</title>
        <authorList>
            <person name="Spang A."/>
            <person name="Saw J.H."/>
            <person name="Jorgensen S.L."/>
            <person name="Zaremba-Niedzwiedzka K."/>
            <person name="Martijn J."/>
            <person name="Lind A.E."/>
            <person name="van Eijk R."/>
            <person name="Schleper C."/>
            <person name="Guy L."/>
            <person name="Ettema T.J."/>
        </authorList>
    </citation>
    <scope>NUCLEOTIDE SEQUENCE</scope>
</reference>
<dbReference type="AlphaFoldDB" id="A0A0F9P696"/>
<sequence>MIKDGVHVINFEKVYDTILDEMNVTKEDIHHEIKKFLTEAIWNDPSLIYSDPDFNQPDWISTVKNTVHGLGRKTQIDVLETLPEEDQEYIHTLTKPQRDWYMFFSGACCNHNFTVNFTYMTSEQREALAEVPGSKGATIDWNGKCMAQDWKHYVLDHCPLFVEFINKLPFEERGLVQMMGVIPDNPVPNHEDVTDWGRRLDDFYFMYFGPDNMPKHINIFEDGEYVKYNVKCMWFNDNDLHGVGPMPYFTYNVRVDGIFDRKMLREKYDLEL</sequence>
<proteinExistence type="predicted"/>
<evidence type="ECO:0000313" key="1">
    <source>
        <dbReference type="EMBL" id="KKM88957.1"/>
    </source>
</evidence>
<comment type="caution">
    <text evidence="1">The sequence shown here is derived from an EMBL/GenBank/DDBJ whole genome shotgun (WGS) entry which is preliminary data.</text>
</comment>
<dbReference type="EMBL" id="LAZR01006890">
    <property type="protein sequence ID" value="KKM88957.1"/>
    <property type="molecule type" value="Genomic_DNA"/>
</dbReference>
<accession>A0A0F9P696</accession>